<protein>
    <recommendedName>
        <fullName evidence="8">Amino-acid acetyltransferase</fullName>
        <ecNumber evidence="8">2.3.1.1</ecNumber>
    </recommendedName>
    <alternativeName>
        <fullName evidence="8">N-acetylglutamate synthase</fullName>
        <shortName evidence="8">AGS</shortName>
        <shortName evidence="8">NAGS</shortName>
    </alternativeName>
</protein>
<keyword evidence="8" id="KW-0963">Cytoplasm</keyword>
<dbReference type="RefSeq" id="WP_041068422.1">
    <property type="nucleotide sequence ID" value="NZ_AP012273.1"/>
</dbReference>
<comment type="pathway">
    <text evidence="1 8">Amino-acid biosynthesis; L-arginine biosynthesis; N(2)-acetyl-L-ornithine from L-glutamate: step 1/4.</text>
</comment>
<dbReference type="KEGG" id="tbn:TBH_C2193"/>
<dbReference type="GO" id="GO:0004042">
    <property type="term" value="F:L-glutamate N-acetyltransferase activity"/>
    <property type="evidence" value="ECO:0007669"/>
    <property type="project" value="UniProtKB-UniRule"/>
</dbReference>
<keyword evidence="11" id="KW-1185">Reference proteome</keyword>
<comment type="catalytic activity">
    <reaction evidence="7 8">
        <text>L-glutamate + acetyl-CoA = N-acetyl-L-glutamate + CoA + H(+)</text>
        <dbReference type="Rhea" id="RHEA:24292"/>
        <dbReference type="ChEBI" id="CHEBI:15378"/>
        <dbReference type="ChEBI" id="CHEBI:29985"/>
        <dbReference type="ChEBI" id="CHEBI:44337"/>
        <dbReference type="ChEBI" id="CHEBI:57287"/>
        <dbReference type="ChEBI" id="CHEBI:57288"/>
        <dbReference type="EC" id="2.3.1.1"/>
    </reaction>
</comment>
<dbReference type="NCBIfam" id="NF003641">
    <property type="entry name" value="PRK05279.1"/>
    <property type="match status" value="1"/>
</dbReference>
<evidence type="ECO:0000313" key="11">
    <source>
        <dbReference type="Proteomes" id="UP000031631"/>
    </source>
</evidence>
<organism evidence="10 11">
    <name type="scientific">Thiolapillus brandeum</name>
    <dbReference type="NCBI Taxonomy" id="1076588"/>
    <lineage>
        <taxon>Bacteria</taxon>
        <taxon>Pseudomonadati</taxon>
        <taxon>Pseudomonadota</taxon>
        <taxon>Gammaproteobacteria</taxon>
        <taxon>Chromatiales</taxon>
        <taxon>Sedimenticolaceae</taxon>
        <taxon>Thiolapillus</taxon>
    </lineage>
</organism>
<dbReference type="GO" id="GO:0005737">
    <property type="term" value="C:cytoplasm"/>
    <property type="evidence" value="ECO:0007669"/>
    <property type="project" value="UniProtKB-SubCell"/>
</dbReference>
<dbReference type="Pfam" id="PF00696">
    <property type="entry name" value="AA_kinase"/>
    <property type="match status" value="1"/>
</dbReference>
<dbReference type="EMBL" id="AP012273">
    <property type="protein sequence ID" value="BAO45104.1"/>
    <property type="molecule type" value="Genomic_DNA"/>
</dbReference>
<dbReference type="AlphaFoldDB" id="A0A7U6GK94"/>
<comment type="subcellular location">
    <subcellularLocation>
        <location evidence="8">Cytoplasm</location>
    </subcellularLocation>
</comment>
<evidence type="ECO:0000256" key="4">
    <source>
        <dbReference type="ARBA" id="ARBA00022605"/>
    </source>
</evidence>
<comment type="miscellaneous">
    <text evidence="8">In bacteria which possess the bifunctional enzyme ornithine acetyltransferase/N-acetylglutamate synthase (ArgJ), ArgA fulfills an anaplerotic role.</text>
</comment>
<dbReference type="PROSITE" id="PS51186">
    <property type="entry name" value="GNAT"/>
    <property type="match status" value="1"/>
</dbReference>
<dbReference type="Pfam" id="PF13508">
    <property type="entry name" value="Acetyltransf_7"/>
    <property type="match status" value="1"/>
</dbReference>
<evidence type="ECO:0000313" key="10">
    <source>
        <dbReference type="EMBL" id="BAO45104.1"/>
    </source>
</evidence>
<proteinExistence type="inferred from homology"/>
<comment type="similarity">
    <text evidence="2 8">Belongs to the acetyltransferase family. ArgA subfamily.</text>
</comment>
<dbReference type="Proteomes" id="UP000031631">
    <property type="component" value="Chromosome"/>
</dbReference>
<keyword evidence="5 8" id="KW-0808">Transferase</keyword>
<dbReference type="InterPro" id="IPR033719">
    <property type="entry name" value="NAGS_kin"/>
</dbReference>
<evidence type="ECO:0000256" key="8">
    <source>
        <dbReference type="HAMAP-Rule" id="MF_01105"/>
    </source>
</evidence>
<gene>
    <name evidence="8" type="primary">argA</name>
    <name evidence="10" type="ORF">TBH_C2193</name>
</gene>
<dbReference type="PIRSF" id="PIRSF000423">
    <property type="entry name" value="ArgA"/>
    <property type="match status" value="1"/>
</dbReference>
<dbReference type="SUPFAM" id="SSF53633">
    <property type="entry name" value="Carbamate kinase-like"/>
    <property type="match status" value="1"/>
</dbReference>
<keyword evidence="4 8" id="KW-0028">Amino-acid biosynthesis</keyword>
<keyword evidence="3 8" id="KW-0055">Arginine biosynthesis</keyword>
<evidence type="ECO:0000256" key="5">
    <source>
        <dbReference type="ARBA" id="ARBA00022679"/>
    </source>
</evidence>
<dbReference type="SUPFAM" id="SSF55729">
    <property type="entry name" value="Acyl-CoA N-acyltransferases (Nat)"/>
    <property type="match status" value="1"/>
</dbReference>
<dbReference type="InterPro" id="IPR036393">
    <property type="entry name" value="AceGlu_kinase-like_sf"/>
</dbReference>
<dbReference type="NCBIfam" id="TIGR01890">
    <property type="entry name" value="N-Ac-Glu-synth"/>
    <property type="match status" value="1"/>
</dbReference>
<dbReference type="OrthoDB" id="9802238at2"/>
<keyword evidence="6 8" id="KW-0012">Acyltransferase</keyword>
<evidence type="ECO:0000256" key="7">
    <source>
        <dbReference type="ARBA" id="ARBA00048372"/>
    </source>
</evidence>
<evidence type="ECO:0000259" key="9">
    <source>
        <dbReference type="PROSITE" id="PS51186"/>
    </source>
</evidence>
<dbReference type="PANTHER" id="PTHR30602">
    <property type="entry name" value="AMINO-ACID ACETYLTRANSFERASE"/>
    <property type="match status" value="1"/>
</dbReference>
<name>A0A7U6GK94_9GAMM</name>
<dbReference type="InterPro" id="IPR001048">
    <property type="entry name" value="Asp/Glu/Uridylate_kinase"/>
</dbReference>
<evidence type="ECO:0000256" key="2">
    <source>
        <dbReference type="ARBA" id="ARBA00009145"/>
    </source>
</evidence>
<evidence type="ECO:0000256" key="6">
    <source>
        <dbReference type="ARBA" id="ARBA00023315"/>
    </source>
</evidence>
<dbReference type="CDD" id="cd04301">
    <property type="entry name" value="NAT_SF"/>
    <property type="match status" value="1"/>
</dbReference>
<dbReference type="InterPro" id="IPR000182">
    <property type="entry name" value="GNAT_dom"/>
</dbReference>
<evidence type="ECO:0000256" key="3">
    <source>
        <dbReference type="ARBA" id="ARBA00022571"/>
    </source>
</evidence>
<dbReference type="InterPro" id="IPR016181">
    <property type="entry name" value="Acyl_CoA_acyltransferase"/>
</dbReference>
<dbReference type="HAMAP" id="MF_01105">
    <property type="entry name" value="N_acetyl_glu_synth"/>
    <property type="match status" value="1"/>
</dbReference>
<dbReference type="InterPro" id="IPR010167">
    <property type="entry name" value="NH2A_AcTrfase"/>
</dbReference>
<dbReference type="EC" id="2.3.1.1" evidence="8"/>
<dbReference type="UniPathway" id="UPA00068">
    <property type="reaction ID" value="UER00106"/>
</dbReference>
<evidence type="ECO:0000256" key="1">
    <source>
        <dbReference type="ARBA" id="ARBA00004925"/>
    </source>
</evidence>
<dbReference type="Gene3D" id="3.40.630.30">
    <property type="match status" value="1"/>
</dbReference>
<reference evidence="10 11" key="1">
    <citation type="journal article" date="2014" name="PLoS ONE">
        <title>Physiological and genomic features of a novel sulfur-oxidizing gammaproteobacterium belonging to a previously uncultivated symbiotic lineage isolated from a hydrothermal vent.</title>
        <authorList>
            <person name="Nunoura T."/>
            <person name="Takaki Y."/>
            <person name="Kazama H."/>
            <person name="Kakuta J."/>
            <person name="Shimamura S."/>
            <person name="Makita H."/>
            <person name="Hirai M."/>
            <person name="Miyazaki M."/>
            <person name="Takai K."/>
        </authorList>
    </citation>
    <scope>NUCLEOTIDE SEQUENCE [LARGE SCALE GENOMIC DNA]</scope>
    <source>
        <strain evidence="10 11">Hiromi1</strain>
    </source>
</reference>
<accession>A0A7U6GK94</accession>
<sequence>MNKDAHNFVNWFRQASPYIHAHRGSTVVLAFGGEAVQDAGFDKLIHDIALLHSLGLRLVLVHGTRPQIEERLKLRGADMQVINGMRVTDEHALLCVKEAAGTVRVEIEALLSTGLANSPMAGAQIAVDSGNFVTAKPLGIINGVDYQHTGEVRRINTAAMTQRLDAGAMVLVPPLGYSPTGEVFNLNAADVAAAIARELHADKLVFLTDNKLMDSRRKPIESMLPREVDALLKRRRTLDEQLRRVLGNAAQACRSGVARAHVLPRRQDGVLLTELFTRDGAGTLITAERWETLRQARIDDVSGILALIKPLEESGVLVRRSREYIENEISQFSIIERDGAIIACAALYPFEKESMAELACLVVHPDYRQGGRGDQLLEQVRQQAMDMGMQELFVLTTRTAHWFRERGFNSADVSRLPGRKKNLYNWQRNSRMLVLPLKS</sequence>
<feature type="domain" description="N-acetyltransferase" evidence="9">
    <location>
        <begin position="291"/>
        <end position="430"/>
    </location>
</feature>
<dbReference type="PANTHER" id="PTHR30602:SF12">
    <property type="entry name" value="AMINO-ACID ACETYLTRANSFERASE NAGS1, CHLOROPLASTIC-RELATED"/>
    <property type="match status" value="1"/>
</dbReference>
<dbReference type="CDD" id="cd04237">
    <property type="entry name" value="AAK_NAGS-ABP"/>
    <property type="match status" value="1"/>
</dbReference>
<dbReference type="GO" id="GO:0006526">
    <property type="term" value="P:L-arginine biosynthetic process"/>
    <property type="evidence" value="ECO:0007669"/>
    <property type="project" value="UniProtKB-UniRule"/>
</dbReference>
<dbReference type="Gene3D" id="3.40.1160.10">
    <property type="entry name" value="Acetylglutamate kinase-like"/>
    <property type="match status" value="1"/>
</dbReference>